<accession>A0A4U5JK77</accession>
<dbReference type="SUPFAM" id="SSF54909">
    <property type="entry name" value="Dimeric alpha+beta barrel"/>
    <property type="match status" value="1"/>
</dbReference>
<dbReference type="RefSeq" id="WP_137267857.1">
    <property type="nucleotide sequence ID" value="NZ_SZUA01000003.1"/>
</dbReference>
<evidence type="ECO:0000259" key="2">
    <source>
        <dbReference type="Pfam" id="PF03795"/>
    </source>
</evidence>
<evidence type="ECO:0000313" key="4">
    <source>
        <dbReference type="Proteomes" id="UP000308707"/>
    </source>
</evidence>
<evidence type="ECO:0000313" key="3">
    <source>
        <dbReference type="EMBL" id="TKR29455.1"/>
    </source>
</evidence>
<dbReference type="InterPro" id="IPR005545">
    <property type="entry name" value="YCII"/>
</dbReference>
<dbReference type="PANTHER" id="PTHR35174">
    <property type="entry name" value="BLL7171 PROTEIN-RELATED"/>
    <property type="match status" value="1"/>
</dbReference>
<feature type="domain" description="YCII-related" evidence="2">
    <location>
        <begin position="1"/>
        <end position="115"/>
    </location>
</feature>
<comment type="similarity">
    <text evidence="1">Belongs to the YciI family.</text>
</comment>
<dbReference type="AlphaFoldDB" id="A0A4U5JK77"/>
<protein>
    <submittedName>
        <fullName evidence="3">YciI family protein</fullName>
    </submittedName>
</protein>
<dbReference type="OrthoDB" id="9807535at2"/>
<name>A0A4U5JK77_9GAMM</name>
<sequence length="125" mass="13771">MQFLALIYNDEALLEALPEGEADDMMRHCFAHADELRAKGRLLESQQLEPSKAAKTVRIRNGRTTVVDGPFAETKEILGGFNLIEAANMQEAIEIASKFPWAQTGCVEVRAVKDLNAVRRDVGAA</sequence>
<gene>
    <name evidence="3" type="ORF">FCE95_15020</name>
</gene>
<dbReference type="Pfam" id="PF03795">
    <property type="entry name" value="YCII"/>
    <property type="match status" value="1"/>
</dbReference>
<evidence type="ECO:0000256" key="1">
    <source>
        <dbReference type="ARBA" id="ARBA00007689"/>
    </source>
</evidence>
<organism evidence="3 4">
    <name type="scientific">Luteimonas gilva</name>
    <dbReference type="NCBI Taxonomy" id="2572684"/>
    <lineage>
        <taxon>Bacteria</taxon>
        <taxon>Pseudomonadati</taxon>
        <taxon>Pseudomonadota</taxon>
        <taxon>Gammaproteobacteria</taxon>
        <taxon>Lysobacterales</taxon>
        <taxon>Lysobacteraceae</taxon>
        <taxon>Luteimonas</taxon>
    </lineage>
</organism>
<dbReference type="EMBL" id="SZUA01000003">
    <property type="protein sequence ID" value="TKR29455.1"/>
    <property type="molecule type" value="Genomic_DNA"/>
</dbReference>
<dbReference type="Proteomes" id="UP000308707">
    <property type="component" value="Unassembled WGS sequence"/>
</dbReference>
<dbReference type="Gene3D" id="3.30.70.1060">
    <property type="entry name" value="Dimeric alpha+beta barrel"/>
    <property type="match status" value="1"/>
</dbReference>
<comment type="caution">
    <text evidence="3">The sequence shown here is derived from an EMBL/GenBank/DDBJ whole genome shotgun (WGS) entry which is preliminary data.</text>
</comment>
<keyword evidence="4" id="KW-1185">Reference proteome</keyword>
<proteinExistence type="inferred from homology"/>
<dbReference type="InterPro" id="IPR011008">
    <property type="entry name" value="Dimeric_a/b-barrel"/>
</dbReference>
<reference evidence="3 4" key="1">
    <citation type="submission" date="2019-04" db="EMBL/GenBank/DDBJ databases">
        <title>Reference strain of H23.</title>
        <authorList>
            <person name="Luo X."/>
        </authorList>
    </citation>
    <scope>NUCLEOTIDE SEQUENCE [LARGE SCALE GENOMIC DNA]</scope>
    <source>
        <strain evidence="3 4">H23</strain>
    </source>
</reference>
<dbReference type="PANTHER" id="PTHR35174:SF3">
    <property type="entry name" value="BLL7171 PROTEIN"/>
    <property type="match status" value="1"/>
</dbReference>